<comment type="caution">
    <text evidence="2">The sequence shown here is derived from an EMBL/GenBank/DDBJ whole genome shotgun (WGS) entry which is preliminary data.</text>
</comment>
<feature type="compositionally biased region" description="Basic and acidic residues" evidence="1">
    <location>
        <begin position="120"/>
        <end position="156"/>
    </location>
</feature>
<feature type="compositionally biased region" description="Basic and acidic residues" evidence="1">
    <location>
        <begin position="70"/>
        <end position="83"/>
    </location>
</feature>
<keyword evidence="3" id="KW-1185">Reference proteome</keyword>
<evidence type="ECO:0000313" key="3">
    <source>
        <dbReference type="Proteomes" id="UP000749559"/>
    </source>
</evidence>
<reference evidence="2" key="1">
    <citation type="submission" date="2022-03" db="EMBL/GenBank/DDBJ databases">
        <authorList>
            <person name="Martin C."/>
        </authorList>
    </citation>
    <scope>NUCLEOTIDE SEQUENCE</scope>
</reference>
<dbReference type="Proteomes" id="UP000749559">
    <property type="component" value="Unassembled WGS sequence"/>
</dbReference>
<evidence type="ECO:0000313" key="2">
    <source>
        <dbReference type="EMBL" id="CAH1779912.1"/>
    </source>
</evidence>
<feature type="compositionally biased region" description="Basic residues" evidence="1">
    <location>
        <begin position="58"/>
        <end position="69"/>
    </location>
</feature>
<feature type="non-terminal residue" evidence="2">
    <location>
        <position position="238"/>
    </location>
</feature>
<evidence type="ECO:0000256" key="1">
    <source>
        <dbReference type="SAM" id="MobiDB-lite"/>
    </source>
</evidence>
<dbReference type="OrthoDB" id="372958at2759"/>
<feature type="compositionally biased region" description="Basic and acidic residues" evidence="1">
    <location>
        <begin position="198"/>
        <end position="238"/>
    </location>
</feature>
<organism evidence="2 3">
    <name type="scientific">Owenia fusiformis</name>
    <name type="common">Polychaete worm</name>
    <dbReference type="NCBI Taxonomy" id="6347"/>
    <lineage>
        <taxon>Eukaryota</taxon>
        <taxon>Metazoa</taxon>
        <taxon>Spiralia</taxon>
        <taxon>Lophotrochozoa</taxon>
        <taxon>Annelida</taxon>
        <taxon>Polychaeta</taxon>
        <taxon>Sedentaria</taxon>
        <taxon>Canalipalpata</taxon>
        <taxon>Sabellida</taxon>
        <taxon>Oweniida</taxon>
        <taxon>Oweniidae</taxon>
        <taxon>Owenia</taxon>
    </lineage>
</organism>
<dbReference type="AlphaFoldDB" id="A0A8S4NEW0"/>
<name>A0A8S4NEW0_OWEFU</name>
<dbReference type="EMBL" id="CAIIXF020000003">
    <property type="protein sequence ID" value="CAH1779912.1"/>
    <property type="molecule type" value="Genomic_DNA"/>
</dbReference>
<feature type="region of interest" description="Disordered" evidence="1">
    <location>
        <begin position="114"/>
        <end position="238"/>
    </location>
</feature>
<feature type="region of interest" description="Disordered" evidence="1">
    <location>
        <begin position="1"/>
        <end position="96"/>
    </location>
</feature>
<proteinExistence type="predicted"/>
<sequence length="238" mass="26896">MWSGTATPAPPLGSQPDPQGTSQNRKDLSGNLLEIFHAKSWVSDIDSDSDSQIDPSTKHKVKKSRKNHKKDPESGLESKENKVEYPPYVRLQRRPTVDSNACIDSNLETAVNVLNSQKDNTGDLETKSKPTDTTKNSEEFENQKRDLFLKLLRGETEDGNQPTQGSVDDLAVSDNNLEYSEREKERDNSEAEQLESDNLGKDQLERDNSEKDQLERDNSGIDQLERDYSGKDQLERDN</sequence>
<feature type="compositionally biased region" description="Basic and acidic residues" evidence="1">
    <location>
        <begin position="179"/>
        <end position="189"/>
    </location>
</feature>
<gene>
    <name evidence="2" type="ORF">OFUS_LOCUS6671</name>
</gene>
<protein>
    <submittedName>
        <fullName evidence="2">Uncharacterized protein</fullName>
    </submittedName>
</protein>
<accession>A0A8S4NEW0</accession>